<reference evidence="2 3" key="1">
    <citation type="submission" date="2015-02" db="EMBL/GenBank/DDBJ databases">
        <title>Draft genome sequence of Kitasatospora griseola MF730-N6, a bafilomycin, terpentecin and satosporin producer.</title>
        <authorList>
            <person name="Arens J.C."/>
            <person name="Haltli B."/>
            <person name="Kerr R.G."/>
        </authorList>
    </citation>
    <scope>NUCLEOTIDE SEQUENCE [LARGE SCALE GENOMIC DNA]</scope>
    <source>
        <strain evidence="2 3">MF730-N6</strain>
    </source>
</reference>
<organism evidence="2 3">
    <name type="scientific">Kitasatospora griseola</name>
    <name type="common">Streptomyces griseolosporeus</name>
    <dbReference type="NCBI Taxonomy" id="2064"/>
    <lineage>
        <taxon>Bacteria</taxon>
        <taxon>Bacillati</taxon>
        <taxon>Actinomycetota</taxon>
        <taxon>Actinomycetes</taxon>
        <taxon>Kitasatosporales</taxon>
        <taxon>Streptomycetaceae</taxon>
        <taxon>Kitasatospora</taxon>
    </lineage>
</organism>
<dbReference type="Gene3D" id="3.30.300.30">
    <property type="match status" value="1"/>
</dbReference>
<dbReference type="InterPro" id="IPR020845">
    <property type="entry name" value="AMP-binding_CS"/>
</dbReference>
<name>A0A0D0PKX5_KITGR</name>
<dbReference type="PANTHER" id="PTHR43767">
    <property type="entry name" value="LONG-CHAIN-FATTY-ACID--COA LIGASE"/>
    <property type="match status" value="1"/>
</dbReference>
<protein>
    <recommendedName>
        <fullName evidence="1">AMP-dependent synthetase/ligase domain-containing protein</fullName>
    </recommendedName>
</protein>
<dbReference type="RefSeq" id="WP_043915503.1">
    <property type="nucleotide sequence ID" value="NZ_JXZB01000004.1"/>
</dbReference>
<gene>
    <name evidence="2" type="ORF">TR51_30785</name>
</gene>
<dbReference type="InterPro" id="IPR000873">
    <property type="entry name" value="AMP-dep_synth/lig_dom"/>
</dbReference>
<proteinExistence type="predicted"/>
<accession>A0A0D0PKX5</accession>
<dbReference type="InterPro" id="IPR050237">
    <property type="entry name" value="ATP-dep_AMP-bd_enzyme"/>
</dbReference>
<dbReference type="EMBL" id="JXZB01000004">
    <property type="protein sequence ID" value="KIQ63154.1"/>
    <property type="molecule type" value="Genomic_DNA"/>
</dbReference>
<sequence length="527" mass="56436">MPVSDLLDHPLLARADHPAVTDGEGTLNYRELGTAVDRAVGWLRGQGLTAGERVVYAGGNDRSFLALFWATLRIGAIFVPVHPDLTDRQIDHIVADSEAALAVCRPAAGARAARTVDVEQAWQQVLASAEDGHRADVDEDAVAMLIYTSGTTGRPKGVVCPHRQMLAALDAINACLGYRQDDVVLCRLPLSFDYGLYQALLSALVGGTLVLARRSEDVGLLRLIERTGVTVVPLVPSLAQMLHLLQSKLHRPTRVRLFTNTGARPGRAVMAELLEVFPGSEFASMYGMTECKRISILDPAEYAGHPDSVGPPIPGDRVRIVAADGAELGPGETGEIVVWGSTVMAGYWRIPLEEQNRFIRRPDGSLELHTGDRGRLDEDGRLYFVGRDDDVIKRRGMRIALTEIEDAAERLPGVTAAVALRPEEEGGPLLLAVHGTLPPEQVRAALVGRLDPSRMPDRVVPLDAVPLTANGKPDRAAAKRLVDAATAEAAEAAEAAAAAAAVVAAEHHRIHQTVTASPRGSHEPVAV</sequence>
<evidence type="ECO:0000259" key="1">
    <source>
        <dbReference type="Pfam" id="PF00501"/>
    </source>
</evidence>
<dbReference type="Gene3D" id="3.40.50.12780">
    <property type="entry name" value="N-terminal domain of ligase-like"/>
    <property type="match status" value="1"/>
</dbReference>
<dbReference type="GO" id="GO:0016878">
    <property type="term" value="F:acid-thiol ligase activity"/>
    <property type="evidence" value="ECO:0007669"/>
    <property type="project" value="UniProtKB-ARBA"/>
</dbReference>
<evidence type="ECO:0000313" key="2">
    <source>
        <dbReference type="EMBL" id="KIQ63154.1"/>
    </source>
</evidence>
<dbReference type="OrthoDB" id="2472181at2"/>
<dbReference type="AlphaFoldDB" id="A0A0D0PKX5"/>
<dbReference type="InterPro" id="IPR042099">
    <property type="entry name" value="ANL_N_sf"/>
</dbReference>
<feature type="domain" description="AMP-dependent synthetase/ligase" evidence="1">
    <location>
        <begin position="14"/>
        <end position="348"/>
    </location>
</feature>
<keyword evidence="3" id="KW-1185">Reference proteome</keyword>
<comment type="caution">
    <text evidence="2">The sequence shown here is derived from an EMBL/GenBank/DDBJ whole genome shotgun (WGS) entry which is preliminary data.</text>
</comment>
<dbReference type="PROSITE" id="PS00455">
    <property type="entry name" value="AMP_BINDING"/>
    <property type="match status" value="1"/>
</dbReference>
<dbReference type="PANTHER" id="PTHR43767:SF1">
    <property type="entry name" value="NONRIBOSOMAL PEPTIDE SYNTHASE PES1 (EUROFUNG)-RELATED"/>
    <property type="match status" value="1"/>
</dbReference>
<dbReference type="PATRIC" id="fig|2064.6.peg.6529"/>
<dbReference type="InterPro" id="IPR045851">
    <property type="entry name" value="AMP-bd_C_sf"/>
</dbReference>
<dbReference type="Proteomes" id="UP000032066">
    <property type="component" value="Unassembled WGS sequence"/>
</dbReference>
<evidence type="ECO:0000313" key="3">
    <source>
        <dbReference type="Proteomes" id="UP000032066"/>
    </source>
</evidence>
<dbReference type="SUPFAM" id="SSF56801">
    <property type="entry name" value="Acetyl-CoA synthetase-like"/>
    <property type="match status" value="1"/>
</dbReference>
<dbReference type="STRING" id="2064.TR51_30785"/>
<dbReference type="Pfam" id="PF00501">
    <property type="entry name" value="AMP-binding"/>
    <property type="match status" value="1"/>
</dbReference>